<dbReference type="InterPro" id="IPR035919">
    <property type="entry name" value="EAL_sf"/>
</dbReference>
<dbReference type="PROSITE" id="PS50887">
    <property type="entry name" value="GGDEF"/>
    <property type="match status" value="1"/>
</dbReference>
<feature type="transmembrane region" description="Helical" evidence="1">
    <location>
        <begin position="252"/>
        <end position="273"/>
    </location>
</feature>
<evidence type="ECO:0000313" key="5">
    <source>
        <dbReference type="Proteomes" id="UP000317982"/>
    </source>
</evidence>
<comment type="caution">
    <text evidence="4">The sequence shown here is derived from an EMBL/GenBank/DDBJ whole genome shotgun (WGS) entry which is preliminary data.</text>
</comment>
<dbReference type="SUPFAM" id="SSF141868">
    <property type="entry name" value="EAL domain-like"/>
    <property type="match status" value="1"/>
</dbReference>
<evidence type="ECO:0000259" key="2">
    <source>
        <dbReference type="PROSITE" id="PS50883"/>
    </source>
</evidence>
<accession>A0A545AK83</accession>
<sequence length="764" mass="80349">MSNPLQGMGRPLVGVLPLCVLPIVPEHLAVAVYFATTFWLIWHTLQDQVAEIGYATRGAPVVLLGIAIMLMGDGVLGARLAVGGRPDPMLLLAVPLIGLAIVVVGLLQVVRAVRVVTGRGGLIDVTVVVFGVGTSIATLVGSHRVDLPDDLSGRLAVIVLTVVSVVGWGLIIRLLLAAEGRTETGLLVTAVALLLVSSLVWWKPLFEGGDPRWGLTIALAAGTTAACASRWWTLHSAGQPAGLGVDPRMPLFLLAVVAPPIALTVAALNATQLDPVRNVVLPATGTAVLSIALLLRVHRQARESQRRALRDALTGLANRAALTDALDALPPGRPALLLLDLDGFKAVNDGFGHPAGDALLRSVASRLAAVLQADATPDGAEYLCARLGGDEFAVLLSRADRESAVALGRRIVDVIARPYPIDGRELCVTASVGIRALTGEADGALAFVLLRDADLALYAAKQGGKNQVVEFSADLGAAHVERAALAAGLHEAVVRDEFVLHYQPVMDVVTGHVHGVEALLRWVSPSGDLLPSTDFLAVAESAGLSIPIGNWALRTACAEVRGWHERYGVVVAVNLAARQLRDPELAATIANVLAASGLPPHALILEVTESTVSDGTGYTAEVAARLAELRGHGIRIAVDDFGTGQSSLALLRQLPVDTLKLDPALGRAGDQDARISARPETEATVVDAALTRAILQICETLGLRAVAERVETAERVEWLRALGCRYMQGDFFSPPLPADRVEAFLAAAPRRRPAEDIRTVPSTT</sequence>
<name>A0A545AK83_9ACTN</name>
<dbReference type="InterPro" id="IPR000160">
    <property type="entry name" value="GGDEF_dom"/>
</dbReference>
<protein>
    <submittedName>
        <fullName evidence="4">EAL domain-containing protein</fullName>
    </submittedName>
</protein>
<dbReference type="InterPro" id="IPR029787">
    <property type="entry name" value="Nucleotide_cyclase"/>
</dbReference>
<dbReference type="SMART" id="SM00052">
    <property type="entry name" value="EAL"/>
    <property type="match status" value="1"/>
</dbReference>
<feature type="domain" description="GGDEF" evidence="3">
    <location>
        <begin position="332"/>
        <end position="473"/>
    </location>
</feature>
<gene>
    <name evidence="4" type="ORF">FL583_28270</name>
</gene>
<dbReference type="Proteomes" id="UP000317982">
    <property type="component" value="Unassembled WGS sequence"/>
</dbReference>
<dbReference type="AlphaFoldDB" id="A0A545AK83"/>
<dbReference type="PROSITE" id="PS50883">
    <property type="entry name" value="EAL"/>
    <property type="match status" value="1"/>
</dbReference>
<dbReference type="InterPro" id="IPR001633">
    <property type="entry name" value="EAL_dom"/>
</dbReference>
<dbReference type="RefSeq" id="WP_142707881.1">
    <property type="nucleotide sequence ID" value="NZ_VIRS01000023.1"/>
</dbReference>
<keyword evidence="1" id="KW-0812">Transmembrane</keyword>
<dbReference type="Pfam" id="PF00990">
    <property type="entry name" value="GGDEF"/>
    <property type="match status" value="1"/>
</dbReference>
<dbReference type="Gene3D" id="3.20.20.450">
    <property type="entry name" value="EAL domain"/>
    <property type="match status" value="1"/>
</dbReference>
<dbReference type="CDD" id="cd01949">
    <property type="entry name" value="GGDEF"/>
    <property type="match status" value="1"/>
</dbReference>
<dbReference type="SUPFAM" id="SSF55073">
    <property type="entry name" value="Nucleotide cyclase"/>
    <property type="match status" value="1"/>
</dbReference>
<organism evidence="4 5">
    <name type="scientific">Cryptosporangium phraense</name>
    <dbReference type="NCBI Taxonomy" id="2593070"/>
    <lineage>
        <taxon>Bacteria</taxon>
        <taxon>Bacillati</taxon>
        <taxon>Actinomycetota</taxon>
        <taxon>Actinomycetes</taxon>
        <taxon>Cryptosporangiales</taxon>
        <taxon>Cryptosporangiaceae</taxon>
        <taxon>Cryptosporangium</taxon>
    </lineage>
</organism>
<dbReference type="Gene3D" id="3.30.70.270">
    <property type="match status" value="1"/>
</dbReference>
<feature type="transmembrane region" description="Helical" evidence="1">
    <location>
        <begin position="12"/>
        <end position="41"/>
    </location>
</feature>
<dbReference type="PANTHER" id="PTHR44757">
    <property type="entry name" value="DIGUANYLATE CYCLASE DGCP"/>
    <property type="match status" value="1"/>
</dbReference>
<dbReference type="PANTHER" id="PTHR44757:SF2">
    <property type="entry name" value="BIOFILM ARCHITECTURE MAINTENANCE PROTEIN MBAA"/>
    <property type="match status" value="1"/>
</dbReference>
<keyword evidence="5" id="KW-1185">Reference proteome</keyword>
<reference evidence="4 5" key="1">
    <citation type="submission" date="2019-07" db="EMBL/GenBank/DDBJ databases">
        <title>Cryptosporangium phraense sp. nov., isolated from plant litter.</title>
        <authorList>
            <person name="Suriyachadkun C."/>
        </authorList>
    </citation>
    <scope>NUCLEOTIDE SEQUENCE [LARGE SCALE GENOMIC DNA]</scope>
    <source>
        <strain evidence="4 5">A-T 5661</strain>
    </source>
</reference>
<keyword evidence="1" id="KW-1133">Transmembrane helix</keyword>
<dbReference type="OrthoDB" id="5171639at2"/>
<evidence type="ECO:0000313" key="4">
    <source>
        <dbReference type="EMBL" id="TQS41728.1"/>
    </source>
</evidence>
<dbReference type="NCBIfam" id="TIGR00254">
    <property type="entry name" value="GGDEF"/>
    <property type="match status" value="1"/>
</dbReference>
<feature type="transmembrane region" description="Helical" evidence="1">
    <location>
        <begin position="61"/>
        <end position="82"/>
    </location>
</feature>
<evidence type="ECO:0000259" key="3">
    <source>
        <dbReference type="PROSITE" id="PS50887"/>
    </source>
</evidence>
<evidence type="ECO:0000256" key="1">
    <source>
        <dbReference type="SAM" id="Phobius"/>
    </source>
</evidence>
<feature type="transmembrane region" description="Helical" evidence="1">
    <location>
        <begin position="88"/>
        <end position="110"/>
    </location>
</feature>
<feature type="transmembrane region" description="Helical" evidence="1">
    <location>
        <begin position="122"/>
        <end position="143"/>
    </location>
</feature>
<dbReference type="InterPro" id="IPR052155">
    <property type="entry name" value="Biofilm_reg_signaling"/>
</dbReference>
<feature type="transmembrane region" description="Helical" evidence="1">
    <location>
        <begin position="155"/>
        <end position="176"/>
    </location>
</feature>
<dbReference type="InterPro" id="IPR043128">
    <property type="entry name" value="Rev_trsase/Diguanyl_cyclase"/>
</dbReference>
<keyword evidence="1" id="KW-0472">Membrane</keyword>
<feature type="transmembrane region" description="Helical" evidence="1">
    <location>
        <begin position="183"/>
        <end position="201"/>
    </location>
</feature>
<dbReference type="InParanoid" id="A0A545AK83"/>
<feature type="transmembrane region" description="Helical" evidence="1">
    <location>
        <begin position="279"/>
        <end position="297"/>
    </location>
</feature>
<dbReference type="EMBL" id="VIRS01000023">
    <property type="protein sequence ID" value="TQS41728.1"/>
    <property type="molecule type" value="Genomic_DNA"/>
</dbReference>
<dbReference type="Pfam" id="PF00563">
    <property type="entry name" value="EAL"/>
    <property type="match status" value="1"/>
</dbReference>
<proteinExistence type="predicted"/>
<dbReference type="SMART" id="SM00267">
    <property type="entry name" value="GGDEF"/>
    <property type="match status" value="1"/>
</dbReference>
<dbReference type="CDD" id="cd01948">
    <property type="entry name" value="EAL"/>
    <property type="match status" value="1"/>
</dbReference>
<feature type="domain" description="EAL" evidence="2">
    <location>
        <begin position="482"/>
        <end position="749"/>
    </location>
</feature>